<proteinExistence type="predicted"/>
<keyword evidence="4" id="KW-1185">Reference proteome</keyword>
<dbReference type="InterPro" id="IPR004827">
    <property type="entry name" value="bZIP"/>
</dbReference>
<dbReference type="CDD" id="cd14695">
    <property type="entry name" value="bZIP_HLF"/>
    <property type="match status" value="1"/>
</dbReference>
<dbReference type="GO" id="GO:0000978">
    <property type="term" value="F:RNA polymerase II cis-regulatory region sequence-specific DNA binding"/>
    <property type="evidence" value="ECO:0007669"/>
    <property type="project" value="TreeGrafter"/>
</dbReference>
<dbReference type="WBParaSite" id="Hba_09857">
    <property type="protein sequence ID" value="Hba_09857"/>
    <property type="gene ID" value="Hba_09857"/>
</dbReference>
<feature type="compositionally biased region" description="Low complexity" evidence="2">
    <location>
        <begin position="1"/>
        <end position="21"/>
    </location>
</feature>
<dbReference type="SMART" id="SM00338">
    <property type="entry name" value="BRLZ"/>
    <property type="match status" value="1"/>
</dbReference>
<feature type="region of interest" description="Disordered" evidence="2">
    <location>
        <begin position="1"/>
        <end position="62"/>
    </location>
</feature>
<keyword evidence="1" id="KW-0175">Coiled coil</keyword>
<feature type="coiled-coil region" evidence="1">
    <location>
        <begin position="70"/>
        <end position="104"/>
    </location>
</feature>
<dbReference type="GO" id="GO:0006351">
    <property type="term" value="P:DNA-templated transcription"/>
    <property type="evidence" value="ECO:0007669"/>
    <property type="project" value="InterPro"/>
</dbReference>
<dbReference type="InterPro" id="IPR031106">
    <property type="entry name" value="C/EBP"/>
</dbReference>
<evidence type="ECO:0000313" key="5">
    <source>
        <dbReference type="WBParaSite" id="Hba_09857"/>
    </source>
</evidence>
<dbReference type="GO" id="GO:0000981">
    <property type="term" value="F:DNA-binding transcription factor activity, RNA polymerase II-specific"/>
    <property type="evidence" value="ECO:0007669"/>
    <property type="project" value="TreeGrafter"/>
</dbReference>
<dbReference type="Gene3D" id="1.20.5.170">
    <property type="match status" value="1"/>
</dbReference>
<accession>A0A1I7WXH8</accession>
<dbReference type="InterPro" id="IPR046347">
    <property type="entry name" value="bZIP_sf"/>
</dbReference>
<evidence type="ECO:0000313" key="4">
    <source>
        <dbReference type="Proteomes" id="UP000095283"/>
    </source>
</evidence>
<evidence type="ECO:0000256" key="1">
    <source>
        <dbReference type="SAM" id="Coils"/>
    </source>
</evidence>
<evidence type="ECO:0000256" key="2">
    <source>
        <dbReference type="SAM" id="MobiDB-lite"/>
    </source>
</evidence>
<dbReference type="Proteomes" id="UP000095283">
    <property type="component" value="Unplaced"/>
</dbReference>
<sequence>MSSSKSDCESISSSASFSPSHSSEDHPETSAIRQALSGHSSDGKTIQYMDRRRRNNEAAKRCRANRRAVFEYRSRRVQLLENENEQLKEEIAKLKREVEQFKSLLTTQSTTDSQ</sequence>
<reference evidence="5" key="1">
    <citation type="submission" date="2016-11" db="UniProtKB">
        <authorList>
            <consortium name="WormBaseParasite"/>
        </authorList>
    </citation>
    <scope>IDENTIFICATION</scope>
</reference>
<evidence type="ECO:0000259" key="3">
    <source>
        <dbReference type="PROSITE" id="PS50217"/>
    </source>
</evidence>
<dbReference type="FunFam" id="1.20.5.170:FF:000127">
    <property type="entry name" value="Protein CBR-ATF-2"/>
    <property type="match status" value="1"/>
</dbReference>
<protein>
    <submittedName>
        <fullName evidence="5">BZIP domain-containing protein</fullName>
    </submittedName>
</protein>
<organism evidence="4 5">
    <name type="scientific">Heterorhabditis bacteriophora</name>
    <name type="common">Entomopathogenic nematode worm</name>
    <dbReference type="NCBI Taxonomy" id="37862"/>
    <lineage>
        <taxon>Eukaryota</taxon>
        <taxon>Metazoa</taxon>
        <taxon>Ecdysozoa</taxon>
        <taxon>Nematoda</taxon>
        <taxon>Chromadorea</taxon>
        <taxon>Rhabditida</taxon>
        <taxon>Rhabditina</taxon>
        <taxon>Rhabditomorpha</taxon>
        <taxon>Strongyloidea</taxon>
        <taxon>Heterorhabditidae</taxon>
        <taxon>Heterorhabditis</taxon>
    </lineage>
</organism>
<dbReference type="Pfam" id="PF07716">
    <property type="entry name" value="bZIP_2"/>
    <property type="match status" value="1"/>
</dbReference>
<dbReference type="PANTHER" id="PTHR23334:SF20">
    <property type="entry name" value="BASIC LEUCINE ZIPPER 24"/>
    <property type="match status" value="1"/>
</dbReference>
<name>A0A1I7WXH8_HETBA</name>
<dbReference type="PROSITE" id="PS50217">
    <property type="entry name" value="BZIP"/>
    <property type="match status" value="1"/>
</dbReference>
<dbReference type="PANTHER" id="PTHR23334">
    <property type="entry name" value="CCAAT/ENHANCER BINDING PROTEIN"/>
    <property type="match status" value="1"/>
</dbReference>
<feature type="domain" description="BZIP" evidence="3">
    <location>
        <begin position="45"/>
        <end position="108"/>
    </location>
</feature>
<dbReference type="SUPFAM" id="SSF57959">
    <property type="entry name" value="Leucine zipper domain"/>
    <property type="match status" value="1"/>
</dbReference>
<dbReference type="AlphaFoldDB" id="A0A1I7WXH8"/>